<feature type="compositionally biased region" description="Polar residues" evidence="1">
    <location>
        <begin position="169"/>
        <end position="204"/>
    </location>
</feature>
<dbReference type="AlphaFoldDB" id="A0A9W8JSG1"/>
<name>A0A9W8JSG1_9AGAR</name>
<evidence type="ECO:0000256" key="1">
    <source>
        <dbReference type="SAM" id="MobiDB-lite"/>
    </source>
</evidence>
<dbReference type="PANTHER" id="PTHR13360:SF1">
    <property type="entry name" value="ACTIVATING SIGNAL COINTEGRATOR 1 COMPLEX SUBUNIT 1"/>
    <property type="match status" value="1"/>
</dbReference>
<feature type="region of interest" description="Disordered" evidence="1">
    <location>
        <begin position="101"/>
        <end position="126"/>
    </location>
</feature>
<evidence type="ECO:0000313" key="3">
    <source>
        <dbReference type="EMBL" id="KAJ3501229.1"/>
    </source>
</evidence>
<feature type="compositionally biased region" description="Polar residues" evidence="1">
    <location>
        <begin position="1"/>
        <end position="10"/>
    </location>
</feature>
<dbReference type="InterPro" id="IPR019510">
    <property type="entry name" value="AKAP7-like_phosphoesterase"/>
</dbReference>
<feature type="region of interest" description="Disordered" evidence="1">
    <location>
        <begin position="1"/>
        <end position="67"/>
    </location>
</feature>
<dbReference type="Gene3D" id="3.90.1140.10">
    <property type="entry name" value="Cyclic phosphodiesterase"/>
    <property type="match status" value="2"/>
</dbReference>
<protein>
    <recommendedName>
        <fullName evidence="2">A-kinase anchor protein 7-like phosphoesterase domain-containing protein</fullName>
    </recommendedName>
</protein>
<evidence type="ECO:0000313" key="4">
    <source>
        <dbReference type="Proteomes" id="UP001148786"/>
    </source>
</evidence>
<feature type="region of interest" description="Disordered" evidence="1">
    <location>
        <begin position="391"/>
        <end position="453"/>
    </location>
</feature>
<feature type="domain" description="A-kinase anchor protein 7-like phosphoesterase" evidence="2">
    <location>
        <begin position="69"/>
        <end position="160"/>
    </location>
</feature>
<dbReference type="Pfam" id="PF10469">
    <property type="entry name" value="AKAP7_NLS"/>
    <property type="match status" value="1"/>
</dbReference>
<dbReference type="PANTHER" id="PTHR13360">
    <property type="entry name" value="ACTIVATING SIGNAL COINTEGRATOR 1 COMPLEX SUBUNIT 1"/>
    <property type="match status" value="1"/>
</dbReference>
<dbReference type="OrthoDB" id="277832at2759"/>
<gene>
    <name evidence="3" type="ORF">NLJ89_g9436</name>
</gene>
<organism evidence="3 4">
    <name type="scientific">Agrocybe chaxingu</name>
    <dbReference type="NCBI Taxonomy" id="84603"/>
    <lineage>
        <taxon>Eukaryota</taxon>
        <taxon>Fungi</taxon>
        <taxon>Dikarya</taxon>
        <taxon>Basidiomycota</taxon>
        <taxon>Agaricomycotina</taxon>
        <taxon>Agaricomycetes</taxon>
        <taxon>Agaricomycetidae</taxon>
        <taxon>Agaricales</taxon>
        <taxon>Agaricineae</taxon>
        <taxon>Strophariaceae</taxon>
        <taxon>Agrocybe</taxon>
    </lineage>
</organism>
<dbReference type="GO" id="GO:0005634">
    <property type="term" value="C:nucleus"/>
    <property type="evidence" value="ECO:0007669"/>
    <property type="project" value="TreeGrafter"/>
</dbReference>
<feature type="compositionally biased region" description="Basic and acidic residues" evidence="1">
    <location>
        <begin position="16"/>
        <end position="27"/>
    </location>
</feature>
<dbReference type="EMBL" id="JANKHO010001468">
    <property type="protein sequence ID" value="KAJ3501229.1"/>
    <property type="molecule type" value="Genomic_DNA"/>
</dbReference>
<reference evidence="3" key="1">
    <citation type="submission" date="2022-07" db="EMBL/GenBank/DDBJ databases">
        <title>Genome Sequence of Agrocybe chaxingu.</title>
        <authorList>
            <person name="Buettner E."/>
        </authorList>
    </citation>
    <scope>NUCLEOTIDE SEQUENCE</scope>
    <source>
        <strain evidence="3">MP-N11</strain>
    </source>
</reference>
<dbReference type="GO" id="GO:0006307">
    <property type="term" value="P:DNA alkylation repair"/>
    <property type="evidence" value="ECO:0007669"/>
    <property type="project" value="InterPro"/>
</dbReference>
<accession>A0A9W8JSG1</accession>
<feature type="region of interest" description="Disordered" evidence="1">
    <location>
        <begin position="160"/>
        <end position="231"/>
    </location>
</feature>
<dbReference type="InterPro" id="IPR009210">
    <property type="entry name" value="ASCC1"/>
</dbReference>
<comment type="caution">
    <text evidence="3">The sequence shown here is derived from an EMBL/GenBank/DDBJ whole genome shotgun (WGS) entry which is preliminary data.</text>
</comment>
<evidence type="ECO:0000259" key="2">
    <source>
        <dbReference type="Pfam" id="PF10469"/>
    </source>
</evidence>
<dbReference type="Proteomes" id="UP001148786">
    <property type="component" value="Unassembled WGS sequence"/>
</dbReference>
<keyword evidence="4" id="KW-1185">Reference proteome</keyword>
<dbReference type="GO" id="GO:0006355">
    <property type="term" value="P:regulation of DNA-templated transcription"/>
    <property type="evidence" value="ECO:0007669"/>
    <property type="project" value="TreeGrafter"/>
</dbReference>
<sequence length="491" mass="52448">MQPIPSQSAPGAQHNESQRGGRGREKWSSGWRGRGRPVAGRSAGDLVAENSTAATAKQRYPSKTPRLRPTHFLALPLHDHPDLRAQISTFQSALFAATDVQPPPQSTLTNTAQTPGATKPKGKGKARISSIVQGLDSSIVIDPVRMHMTLGVMTLEPEVDEGKEDAKNVTVQPTNSPGNSVPQSSGSPVTTQEAMSPSTQSSATIPPAPSIAVAGSSASPEQPEDERERRTVSTALALLRSLQPEIREILDGEPSVKVPLEVMDVLKTERMRVPKPSGESVGEVQLQQQEEESRVGAGVLFLGPKVLDLGVVDEERMKLEAVCDLIHRTFKEARYITDTRPLKLHCTILNASHRKPMRRIPFCYSDVLSSAACDLIRVTDALPAEQGLTSAMIEADSTPEEQNSGLEGTRADDVTPTASLPPDEPSSIGPGARETRPPKSRSAPLAIPPPLPINLGTYDVREVQLWVMGSRGPDGGYVSLGGVSLGGTSND</sequence>
<proteinExistence type="predicted"/>